<comment type="caution">
    <text evidence="3">The sequence shown here is derived from an EMBL/GenBank/DDBJ whole genome shotgun (WGS) entry which is preliminary data.</text>
</comment>
<dbReference type="EMBL" id="RBZU01000008">
    <property type="protein sequence ID" value="RKP51772.1"/>
    <property type="molecule type" value="Genomic_DNA"/>
</dbReference>
<protein>
    <recommendedName>
        <fullName evidence="5">DUF4398 domain-containing protein</fullName>
    </recommendedName>
</protein>
<organism evidence="3 4">
    <name type="scientific">Pararobbsia silviterrae</name>
    <dbReference type="NCBI Taxonomy" id="1792498"/>
    <lineage>
        <taxon>Bacteria</taxon>
        <taxon>Pseudomonadati</taxon>
        <taxon>Pseudomonadota</taxon>
        <taxon>Betaproteobacteria</taxon>
        <taxon>Burkholderiales</taxon>
        <taxon>Burkholderiaceae</taxon>
        <taxon>Pararobbsia</taxon>
    </lineage>
</organism>
<proteinExistence type="predicted"/>
<feature type="chain" id="PRO_5019792498" description="DUF4398 domain-containing protein" evidence="2">
    <location>
        <begin position="25"/>
        <end position="96"/>
    </location>
</feature>
<evidence type="ECO:0008006" key="5">
    <source>
        <dbReference type="Google" id="ProtNLM"/>
    </source>
</evidence>
<evidence type="ECO:0000256" key="2">
    <source>
        <dbReference type="SAM" id="SignalP"/>
    </source>
</evidence>
<name>A0A494XPN5_9BURK</name>
<keyword evidence="1" id="KW-0175">Coiled coil</keyword>
<dbReference type="AlphaFoldDB" id="A0A494XPN5"/>
<reference evidence="3 4" key="1">
    <citation type="submission" date="2018-10" db="EMBL/GenBank/DDBJ databases">
        <title>Robbsia sp. DHC34, isolated from soil.</title>
        <authorList>
            <person name="Gao Z.-H."/>
            <person name="Qiu L.-H."/>
        </authorList>
    </citation>
    <scope>NUCLEOTIDE SEQUENCE [LARGE SCALE GENOMIC DNA]</scope>
    <source>
        <strain evidence="3 4">DHC34</strain>
    </source>
</reference>
<feature type="signal peptide" evidence="2">
    <location>
        <begin position="1"/>
        <end position="24"/>
    </location>
</feature>
<feature type="coiled-coil region" evidence="1">
    <location>
        <begin position="63"/>
        <end position="90"/>
    </location>
</feature>
<keyword evidence="4" id="KW-1185">Reference proteome</keyword>
<evidence type="ECO:0000256" key="1">
    <source>
        <dbReference type="SAM" id="Coils"/>
    </source>
</evidence>
<gene>
    <name evidence="3" type="ORF">D7S86_17585</name>
</gene>
<accession>A0A494XPN5</accession>
<evidence type="ECO:0000313" key="4">
    <source>
        <dbReference type="Proteomes" id="UP000270342"/>
    </source>
</evidence>
<sequence length="96" mass="9960">MKVQIASAVLLACSALSNVAWSQAASDTAAAPSNDPFVQRRDAIAAANDAYKQKVAAARDVYNQKVDAASDVLDQKVAQAEDERKKAIKAARGGGG</sequence>
<dbReference type="RefSeq" id="WP_121088177.1">
    <property type="nucleotide sequence ID" value="NZ_RBZU01000008.1"/>
</dbReference>
<dbReference type="Proteomes" id="UP000270342">
    <property type="component" value="Unassembled WGS sequence"/>
</dbReference>
<evidence type="ECO:0000313" key="3">
    <source>
        <dbReference type="EMBL" id="RKP51772.1"/>
    </source>
</evidence>
<keyword evidence="2" id="KW-0732">Signal</keyword>